<dbReference type="CDD" id="cd06558">
    <property type="entry name" value="crotonase-like"/>
    <property type="match status" value="1"/>
</dbReference>
<keyword evidence="6" id="KW-0276">Fatty acid metabolism</keyword>
<dbReference type="GO" id="GO:0016509">
    <property type="term" value="F:long-chain (3S)-3-hydroxyacyl-CoA dehydrogenase (NAD+) activity"/>
    <property type="evidence" value="ECO:0007669"/>
    <property type="project" value="TreeGrafter"/>
</dbReference>
<dbReference type="UniPathway" id="UPA00659"/>
<dbReference type="AlphaFoldDB" id="A0A3B0YZT3"/>
<evidence type="ECO:0000256" key="3">
    <source>
        <dbReference type="ARBA" id="ARBA00008750"/>
    </source>
</evidence>
<dbReference type="InterPro" id="IPR029045">
    <property type="entry name" value="ClpP/crotonase-like_dom_sf"/>
</dbReference>
<dbReference type="Pfam" id="PF00378">
    <property type="entry name" value="ECH_1"/>
    <property type="match status" value="1"/>
</dbReference>
<organism evidence="14">
    <name type="scientific">hydrothermal vent metagenome</name>
    <dbReference type="NCBI Taxonomy" id="652676"/>
    <lineage>
        <taxon>unclassified sequences</taxon>
        <taxon>metagenomes</taxon>
        <taxon>ecological metagenomes</taxon>
    </lineage>
</organism>
<dbReference type="EC" id="4.2.1.17" evidence="5"/>
<keyword evidence="8" id="KW-0520">NAD</keyword>
<dbReference type="SUPFAM" id="SSF51735">
    <property type="entry name" value="NAD(P)-binding Rossmann-fold domains"/>
    <property type="match status" value="1"/>
</dbReference>
<evidence type="ECO:0000313" key="14">
    <source>
        <dbReference type="EMBL" id="VAW79709.1"/>
    </source>
</evidence>
<dbReference type="GO" id="GO:0004300">
    <property type="term" value="F:enoyl-CoA hydratase activity"/>
    <property type="evidence" value="ECO:0007669"/>
    <property type="project" value="UniProtKB-EC"/>
</dbReference>
<dbReference type="PANTHER" id="PTHR43612:SF3">
    <property type="entry name" value="TRIFUNCTIONAL ENZYME SUBUNIT ALPHA, MITOCHONDRIAL"/>
    <property type="match status" value="1"/>
</dbReference>
<gene>
    <name evidence="14" type="ORF">MNBD_GAMMA15-862</name>
</gene>
<dbReference type="InterPro" id="IPR013328">
    <property type="entry name" value="6PGD_dom2"/>
</dbReference>
<dbReference type="SUPFAM" id="SSF48179">
    <property type="entry name" value="6-phosphogluconate dehydrogenase C-terminal domain-like"/>
    <property type="match status" value="2"/>
</dbReference>
<dbReference type="Gene3D" id="1.10.1040.10">
    <property type="entry name" value="N-(1-d-carboxylethyl)-l-norvaline Dehydrogenase, domain 2"/>
    <property type="match status" value="2"/>
</dbReference>
<evidence type="ECO:0000256" key="6">
    <source>
        <dbReference type="ARBA" id="ARBA00022832"/>
    </source>
</evidence>
<comment type="similarity">
    <text evidence="2">In the central section; belongs to the 3-hydroxyacyl-CoA dehydrogenase family.</text>
</comment>
<keyword evidence="14" id="KW-0413">Isomerase</keyword>
<dbReference type="GO" id="GO:0070403">
    <property type="term" value="F:NAD+ binding"/>
    <property type="evidence" value="ECO:0007669"/>
    <property type="project" value="InterPro"/>
</dbReference>
<dbReference type="Pfam" id="PF02737">
    <property type="entry name" value="3HCDH_N"/>
    <property type="match status" value="1"/>
</dbReference>
<evidence type="ECO:0000256" key="1">
    <source>
        <dbReference type="ARBA" id="ARBA00005005"/>
    </source>
</evidence>
<comment type="similarity">
    <text evidence="4">Belongs to the 3-hydroxyacyl-CoA dehydrogenase family.</text>
</comment>
<keyword evidence="11" id="KW-0511">Multifunctional enzyme</keyword>
<dbReference type="InterPro" id="IPR036291">
    <property type="entry name" value="NAD(P)-bd_dom_sf"/>
</dbReference>
<evidence type="ECO:0000256" key="5">
    <source>
        <dbReference type="ARBA" id="ARBA00012076"/>
    </source>
</evidence>
<evidence type="ECO:0000256" key="9">
    <source>
        <dbReference type="ARBA" id="ARBA00023098"/>
    </source>
</evidence>
<sequence length="689" mass="76623">MEKETAKPDLYTEIDEDNIAWLHFDKQGSGTNVLSASVLEAFYEALLELAKRKPRGLVILSDKKNGFIAGADVREFTRLENHEQAVDAIQRGQAVFDRLAALPFPTVALIHGFCLGGGLELSLACKYRVARDDRGTRLGLPEVRLGIHPGFGGSVRLTPLVGALHAMDLMLSGRTVDGRAAKRMGIVDHAVPERHLKTAARALMLDPPAPHRPTRLQALTNHAWVRPLLARVFEYQVAKKARKEHYPAPWALIDLWRQHADSERNMMHAEAESVARLIVGPTAQNLIRVFLLQEQLKALGNHPDFKPQRVHVVGAGIMGGDIAAWCVFKGMQVTLQDQSPERIAPAIKRAHTLFKRRLRRTRPIQEAMDRLMPDHKGLGVEGADVIIEAIFEDAEAKRNLYQQLEPRMRADAILATNTSSIPLGELRSALKNPERLVGLHFFNPVAKMQLVEIVRDDVTDADVALKAATFARRIERLPLPVSSTPGFLVNRILMPYLLEAVELESEGVPATEIDRQAVEFGMPMGPVELADTVGLDICLHVAENLAEHFNVDVPQRLRELVNRGHLGRKSGQGFYQYKKGKLIKPTIPRASQSNEDVIDRMILRMLNEVVACLREKVVDEADHLDGGMVYGTGFAPFHGGPLHYIGNIGADTLYQRLHNLEQRFGARFKPDPGWNDVAGFSSNEPTVSE</sequence>
<dbReference type="InterPro" id="IPR008927">
    <property type="entry name" value="6-PGluconate_DH-like_C_sf"/>
</dbReference>
<dbReference type="EMBL" id="UOFN01000118">
    <property type="protein sequence ID" value="VAW79709.1"/>
    <property type="molecule type" value="Genomic_DNA"/>
</dbReference>
<evidence type="ECO:0000256" key="4">
    <source>
        <dbReference type="ARBA" id="ARBA00009463"/>
    </source>
</evidence>
<keyword evidence="9" id="KW-0443">Lipid metabolism</keyword>
<dbReference type="InterPro" id="IPR006176">
    <property type="entry name" value="3-OHacyl-CoA_DH_NAD-bd"/>
</dbReference>
<evidence type="ECO:0000256" key="7">
    <source>
        <dbReference type="ARBA" id="ARBA00023002"/>
    </source>
</evidence>
<comment type="similarity">
    <text evidence="3">In the N-terminal section; belongs to the enoyl-CoA hydratase/isomerase family.</text>
</comment>
<dbReference type="SUPFAM" id="SSF52096">
    <property type="entry name" value="ClpP/crotonase"/>
    <property type="match status" value="1"/>
</dbReference>
<feature type="domain" description="3-hydroxyacyl-CoA dehydrogenase NAD binding" evidence="13">
    <location>
        <begin position="310"/>
        <end position="481"/>
    </location>
</feature>
<evidence type="ECO:0000256" key="2">
    <source>
        <dbReference type="ARBA" id="ARBA00007005"/>
    </source>
</evidence>
<reference evidence="14" key="1">
    <citation type="submission" date="2018-06" db="EMBL/GenBank/DDBJ databases">
        <authorList>
            <person name="Zhirakovskaya E."/>
        </authorList>
    </citation>
    <scope>NUCLEOTIDE SEQUENCE</scope>
</reference>
<dbReference type="GO" id="GO:0006635">
    <property type="term" value="P:fatty acid beta-oxidation"/>
    <property type="evidence" value="ECO:0007669"/>
    <property type="project" value="UniProtKB-UniPathway"/>
</dbReference>
<evidence type="ECO:0000256" key="11">
    <source>
        <dbReference type="ARBA" id="ARBA00023268"/>
    </source>
</evidence>
<proteinExistence type="inferred from homology"/>
<protein>
    <recommendedName>
        <fullName evidence="5">enoyl-CoA hydratase</fullName>
        <ecNumber evidence="5">4.2.1.17</ecNumber>
    </recommendedName>
</protein>
<dbReference type="InterPro" id="IPR001753">
    <property type="entry name" value="Enoyl-CoA_hydra/iso"/>
</dbReference>
<evidence type="ECO:0000259" key="12">
    <source>
        <dbReference type="Pfam" id="PF00725"/>
    </source>
</evidence>
<dbReference type="InterPro" id="IPR050136">
    <property type="entry name" value="FA_oxidation_alpha_subunit"/>
</dbReference>
<dbReference type="InterPro" id="IPR006180">
    <property type="entry name" value="3-OHacyl-CoA_DH_CS"/>
</dbReference>
<dbReference type="InterPro" id="IPR006108">
    <property type="entry name" value="3HC_DH_C"/>
</dbReference>
<comment type="pathway">
    <text evidence="1">Lipid metabolism; fatty acid beta-oxidation.</text>
</comment>
<accession>A0A3B0YZT3</accession>
<keyword evidence="7 14" id="KW-0560">Oxidoreductase</keyword>
<feature type="domain" description="3-hydroxyacyl-CoA dehydrogenase C-terminal" evidence="12">
    <location>
        <begin position="486"/>
        <end position="577"/>
    </location>
</feature>
<dbReference type="Pfam" id="PF00725">
    <property type="entry name" value="3HCDH"/>
    <property type="match status" value="1"/>
</dbReference>
<dbReference type="Gene3D" id="3.90.226.10">
    <property type="entry name" value="2-enoyl-CoA Hydratase, Chain A, domain 1"/>
    <property type="match status" value="1"/>
</dbReference>
<dbReference type="Gene3D" id="3.40.50.720">
    <property type="entry name" value="NAD(P)-binding Rossmann-like Domain"/>
    <property type="match status" value="1"/>
</dbReference>
<keyword evidence="10 14" id="KW-0456">Lyase</keyword>
<evidence type="ECO:0000259" key="13">
    <source>
        <dbReference type="Pfam" id="PF02737"/>
    </source>
</evidence>
<name>A0A3B0YZT3_9ZZZZ</name>
<dbReference type="GO" id="GO:0016853">
    <property type="term" value="F:isomerase activity"/>
    <property type="evidence" value="ECO:0007669"/>
    <property type="project" value="UniProtKB-KW"/>
</dbReference>
<evidence type="ECO:0000256" key="8">
    <source>
        <dbReference type="ARBA" id="ARBA00023027"/>
    </source>
</evidence>
<dbReference type="PANTHER" id="PTHR43612">
    <property type="entry name" value="TRIFUNCTIONAL ENZYME SUBUNIT ALPHA"/>
    <property type="match status" value="1"/>
</dbReference>
<dbReference type="PROSITE" id="PS00067">
    <property type="entry name" value="3HCDH"/>
    <property type="match status" value="1"/>
</dbReference>
<dbReference type="FunFam" id="3.90.226.10:FF:000011">
    <property type="entry name" value="Fatty acid oxidation complex subunit alpha"/>
    <property type="match status" value="1"/>
</dbReference>
<evidence type="ECO:0000256" key="10">
    <source>
        <dbReference type="ARBA" id="ARBA00023239"/>
    </source>
</evidence>